<keyword evidence="2" id="KW-0597">Phosphoprotein</keyword>
<dbReference type="SUPFAM" id="SSF47336">
    <property type="entry name" value="ACP-like"/>
    <property type="match status" value="1"/>
</dbReference>
<evidence type="ECO:0000259" key="3">
    <source>
        <dbReference type="PROSITE" id="PS50075"/>
    </source>
</evidence>
<sequence length="90" mass="9708">MSDADLTATPLTAEKIQPWLVERVAHYAMIPAEEIEADVPLAQYGLDSVYAFALCGDIEDTLGLLVEPILLWDVDTVAALTTHLAKLAAV</sequence>
<dbReference type="AlphaFoldDB" id="A0A193BY09"/>
<accession>A0A193BY09</accession>
<evidence type="ECO:0000313" key="4">
    <source>
        <dbReference type="EMBL" id="ANN17112.1"/>
    </source>
</evidence>
<keyword evidence="5" id="KW-1185">Reference proteome</keyword>
<dbReference type="RefSeq" id="WP_044850635.1">
    <property type="nucleotide sequence ID" value="NZ_CP016174.1"/>
</dbReference>
<dbReference type="Proteomes" id="UP000093695">
    <property type="component" value="Chromosome"/>
</dbReference>
<evidence type="ECO:0000256" key="2">
    <source>
        <dbReference type="ARBA" id="ARBA00022553"/>
    </source>
</evidence>
<dbReference type="PROSITE" id="PS50075">
    <property type="entry name" value="CARRIER"/>
    <property type="match status" value="1"/>
</dbReference>
<name>A0A193BY09_AMYOR</name>
<organism evidence="4 5">
    <name type="scientific">Amycolatopsis orientalis</name>
    <name type="common">Nocardia orientalis</name>
    <dbReference type="NCBI Taxonomy" id="31958"/>
    <lineage>
        <taxon>Bacteria</taxon>
        <taxon>Bacillati</taxon>
        <taxon>Actinomycetota</taxon>
        <taxon>Actinomycetes</taxon>
        <taxon>Pseudonocardiales</taxon>
        <taxon>Pseudonocardiaceae</taxon>
        <taxon>Amycolatopsis</taxon>
    </lineage>
</organism>
<dbReference type="Gene3D" id="1.10.1200.10">
    <property type="entry name" value="ACP-like"/>
    <property type="match status" value="1"/>
</dbReference>
<dbReference type="InterPro" id="IPR020806">
    <property type="entry name" value="PKS_PP-bd"/>
</dbReference>
<feature type="domain" description="Carrier" evidence="3">
    <location>
        <begin position="11"/>
        <end position="88"/>
    </location>
</feature>
<gene>
    <name evidence="4" type="ORF">SD37_16650</name>
</gene>
<evidence type="ECO:0000313" key="5">
    <source>
        <dbReference type="Proteomes" id="UP000093695"/>
    </source>
</evidence>
<keyword evidence="1" id="KW-0596">Phosphopantetheine</keyword>
<proteinExistence type="predicted"/>
<dbReference type="KEGG" id="aori:SD37_16650"/>
<evidence type="ECO:0000256" key="1">
    <source>
        <dbReference type="ARBA" id="ARBA00022450"/>
    </source>
</evidence>
<dbReference type="InterPro" id="IPR009081">
    <property type="entry name" value="PP-bd_ACP"/>
</dbReference>
<dbReference type="EMBL" id="CP016174">
    <property type="protein sequence ID" value="ANN17112.1"/>
    <property type="molecule type" value="Genomic_DNA"/>
</dbReference>
<dbReference type="SMART" id="SM00823">
    <property type="entry name" value="PKS_PP"/>
    <property type="match status" value="1"/>
</dbReference>
<dbReference type="eggNOG" id="COG0236">
    <property type="taxonomic scope" value="Bacteria"/>
</dbReference>
<reference evidence="4 5" key="1">
    <citation type="journal article" date="2015" name="Genome Announc.">
        <title>Draft Genome Sequence of Norvancomycin-Producing Strain Amycolatopsis orientalis CPCC200066.</title>
        <authorList>
            <person name="Lei X."/>
            <person name="Yuan F."/>
            <person name="Shi Y."/>
            <person name="Li X."/>
            <person name="Wang L."/>
            <person name="Hong B."/>
        </authorList>
    </citation>
    <scope>NUCLEOTIDE SEQUENCE [LARGE SCALE GENOMIC DNA]</scope>
    <source>
        <strain evidence="4 5">B-37</strain>
    </source>
</reference>
<dbReference type="Pfam" id="PF00550">
    <property type="entry name" value="PP-binding"/>
    <property type="match status" value="1"/>
</dbReference>
<dbReference type="GO" id="GO:0031177">
    <property type="term" value="F:phosphopantetheine binding"/>
    <property type="evidence" value="ECO:0007669"/>
    <property type="project" value="InterPro"/>
</dbReference>
<dbReference type="InterPro" id="IPR036736">
    <property type="entry name" value="ACP-like_sf"/>
</dbReference>
<dbReference type="STRING" id="31958.SD37_16650"/>
<protein>
    <submittedName>
        <fullName evidence="4">Polyketide synthase</fullName>
    </submittedName>
</protein>